<sequence>MCQLMTSKIQMTVSVLPHVSPKEAFLGVGILKNYLIQHKKNIPDLVYALLKIKDEIVFDLHAKKQLTIDAYF</sequence>
<organism evidence="1 2">
    <name type="scientific">Gossypium gossypioides</name>
    <name type="common">Mexican cotton</name>
    <name type="synonym">Selera gossypioides</name>
    <dbReference type="NCBI Taxonomy" id="34282"/>
    <lineage>
        <taxon>Eukaryota</taxon>
        <taxon>Viridiplantae</taxon>
        <taxon>Streptophyta</taxon>
        <taxon>Embryophyta</taxon>
        <taxon>Tracheophyta</taxon>
        <taxon>Spermatophyta</taxon>
        <taxon>Magnoliopsida</taxon>
        <taxon>eudicotyledons</taxon>
        <taxon>Gunneridae</taxon>
        <taxon>Pentapetalae</taxon>
        <taxon>rosids</taxon>
        <taxon>malvids</taxon>
        <taxon>Malvales</taxon>
        <taxon>Malvaceae</taxon>
        <taxon>Malvoideae</taxon>
        <taxon>Gossypium</taxon>
    </lineage>
</organism>
<dbReference type="OrthoDB" id="125347at2759"/>
<gene>
    <name evidence="1" type="ORF">Gogos_022111</name>
</gene>
<dbReference type="Proteomes" id="UP000593579">
    <property type="component" value="Unassembled WGS sequence"/>
</dbReference>
<comment type="caution">
    <text evidence="1">The sequence shown here is derived from an EMBL/GenBank/DDBJ whole genome shotgun (WGS) entry which is preliminary data.</text>
</comment>
<protein>
    <submittedName>
        <fullName evidence="1">Uncharacterized protein</fullName>
    </submittedName>
</protein>
<dbReference type="AlphaFoldDB" id="A0A7J9D063"/>
<dbReference type="EMBL" id="JABEZY010259998">
    <property type="protein sequence ID" value="MBA0754133.1"/>
    <property type="molecule type" value="Genomic_DNA"/>
</dbReference>
<keyword evidence="2" id="KW-1185">Reference proteome</keyword>
<accession>A0A7J9D063</accession>
<evidence type="ECO:0000313" key="2">
    <source>
        <dbReference type="Proteomes" id="UP000593579"/>
    </source>
</evidence>
<reference evidence="1 2" key="1">
    <citation type="journal article" date="2019" name="Genome Biol. Evol.">
        <title>Insights into the evolution of the New World diploid cottons (Gossypium, subgenus Houzingenia) based on genome sequencing.</title>
        <authorList>
            <person name="Grover C.E."/>
            <person name="Arick M.A. 2nd"/>
            <person name="Thrash A."/>
            <person name="Conover J.L."/>
            <person name="Sanders W.S."/>
            <person name="Peterson D.G."/>
            <person name="Frelichowski J.E."/>
            <person name="Scheffler J.A."/>
            <person name="Scheffler B.E."/>
            <person name="Wendel J.F."/>
        </authorList>
    </citation>
    <scope>NUCLEOTIDE SEQUENCE [LARGE SCALE GENOMIC DNA]</scope>
    <source>
        <strain evidence="1">5</strain>
        <tissue evidence="1">Leaf</tissue>
    </source>
</reference>
<proteinExistence type="predicted"/>
<evidence type="ECO:0000313" key="1">
    <source>
        <dbReference type="EMBL" id="MBA0754133.1"/>
    </source>
</evidence>
<name>A0A7J9D063_GOSGO</name>
<feature type="non-terminal residue" evidence="1">
    <location>
        <position position="72"/>
    </location>
</feature>